<proteinExistence type="inferred from homology"/>
<dbReference type="GO" id="GO:0005829">
    <property type="term" value="C:cytosol"/>
    <property type="evidence" value="ECO:0007669"/>
    <property type="project" value="TreeGrafter"/>
</dbReference>
<evidence type="ECO:0008006" key="5">
    <source>
        <dbReference type="Google" id="ProtNLM"/>
    </source>
</evidence>
<dbReference type="GO" id="GO:0030170">
    <property type="term" value="F:pyridoxal phosphate binding"/>
    <property type="evidence" value="ECO:0007669"/>
    <property type="project" value="InterPro"/>
</dbReference>
<dbReference type="Pfam" id="PF00202">
    <property type="entry name" value="Aminotran_3"/>
    <property type="match status" value="1"/>
</dbReference>
<keyword evidence="2" id="KW-0663">Pyridoxal phosphate</keyword>
<evidence type="ECO:0000313" key="3">
    <source>
        <dbReference type="EMBL" id="CAK5274179.1"/>
    </source>
</evidence>
<dbReference type="AlphaFoldDB" id="A0AAD2K1T2"/>
<sequence>MSKTTPNPTTTAILHRTPWVPPIAVSGSGPYIELDDGRTLLDAVGGAAVACLGSGHPAVNKALKEQVERISYVYNMQLSNQPAEDLAKFLIETSNGAFELVGYASGGTEAMEGVIKLSRQYFVEIGQPKRTNYIARQLSYHGNSVGTLSLAYHPVRRAPYAGILDTEHFHHVSPAYAKRFMKAGESEEEYVERLRAELEAKFIELGPDTVIG</sequence>
<dbReference type="Gene3D" id="3.40.640.10">
    <property type="entry name" value="Type I PLP-dependent aspartate aminotransferase-like (Major domain)"/>
    <property type="match status" value="1"/>
</dbReference>
<evidence type="ECO:0000256" key="2">
    <source>
        <dbReference type="ARBA" id="ARBA00022898"/>
    </source>
</evidence>
<organism evidence="3 4">
    <name type="scientific">Mycena citricolor</name>
    <dbReference type="NCBI Taxonomy" id="2018698"/>
    <lineage>
        <taxon>Eukaryota</taxon>
        <taxon>Fungi</taxon>
        <taxon>Dikarya</taxon>
        <taxon>Basidiomycota</taxon>
        <taxon>Agaricomycotina</taxon>
        <taxon>Agaricomycetes</taxon>
        <taxon>Agaricomycetidae</taxon>
        <taxon>Agaricales</taxon>
        <taxon>Marasmiineae</taxon>
        <taxon>Mycenaceae</taxon>
        <taxon>Mycena</taxon>
    </lineage>
</organism>
<feature type="non-terminal residue" evidence="3">
    <location>
        <position position="1"/>
    </location>
</feature>
<dbReference type="Proteomes" id="UP001295794">
    <property type="component" value="Unassembled WGS sequence"/>
</dbReference>
<keyword evidence="4" id="KW-1185">Reference proteome</keyword>
<dbReference type="EMBL" id="CAVNYO010000401">
    <property type="protein sequence ID" value="CAK5274179.1"/>
    <property type="molecule type" value="Genomic_DNA"/>
</dbReference>
<dbReference type="Gene3D" id="3.90.1150.10">
    <property type="entry name" value="Aspartate Aminotransferase, domain 1"/>
    <property type="match status" value="1"/>
</dbReference>
<dbReference type="GO" id="GO:0008483">
    <property type="term" value="F:transaminase activity"/>
    <property type="evidence" value="ECO:0007669"/>
    <property type="project" value="InterPro"/>
</dbReference>
<name>A0AAD2K1T2_9AGAR</name>
<dbReference type="PANTHER" id="PTHR43094:SF1">
    <property type="entry name" value="AMINOTRANSFERASE CLASS-III"/>
    <property type="match status" value="1"/>
</dbReference>
<comment type="similarity">
    <text evidence="1">Belongs to the class-III pyridoxal-phosphate-dependent aminotransferase family.</text>
</comment>
<dbReference type="PANTHER" id="PTHR43094">
    <property type="entry name" value="AMINOTRANSFERASE"/>
    <property type="match status" value="1"/>
</dbReference>
<dbReference type="InterPro" id="IPR015421">
    <property type="entry name" value="PyrdxlP-dep_Trfase_major"/>
</dbReference>
<comment type="caution">
    <text evidence="3">The sequence shown here is derived from an EMBL/GenBank/DDBJ whole genome shotgun (WGS) entry which is preliminary data.</text>
</comment>
<evidence type="ECO:0000256" key="1">
    <source>
        <dbReference type="ARBA" id="ARBA00008954"/>
    </source>
</evidence>
<dbReference type="InterPro" id="IPR015424">
    <property type="entry name" value="PyrdxlP-dep_Trfase"/>
</dbReference>
<accession>A0AAD2K1T2</accession>
<dbReference type="InterPro" id="IPR005814">
    <property type="entry name" value="Aminotrans_3"/>
</dbReference>
<dbReference type="SUPFAM" id="SSF53383">
    <property type="entry name" value="PLP-dependent transferases"/>
    <property type="match status" value="1"/>
</dbReference>
<gene>
    <name evidence="3" type="ORF">MYCIT1_LOCUS21198</name>
</gene>
<evidence type="ECO:0000313" key="4">
    <source>
        <dbReference type="Proteomes" id="UP001295794"/>
    </source>
</evidence>
<dbReference type="InterPro" id="IPR015422">
    <property type="entry name" value="PyrdxlP-dep_Trfase_small"/>
</dbReference>
<protein>
    <recommendedName>
        <fullName evidence="5">Aspartate aminotransferase family protein</fullName>
    </recommendedName>
</protein>
<reference evidence="3" key="1">
    <citation type="submission" date="2023-11" db="EMBL/GenBank/DDBJ databases">
        <authorList>
            <person name="De Vega J J."/>
            <person name="De Vega J J."/>
        </authorList>
    </citation>
    <scope>NUCLEOTIDE SEQUENCE</scope>
</reference>